<name>A0A940YF38_9BURK</name>
<dbReference type="InterPro" id="IPR036280">
    <property type="entry name" value="Multihaem_cyt_sf"/>
</dbReference>
<gene>
    <name evidence="3" type="ORF">KAK06_01330</name>
</gene>
<reference evidence="3" key="1">
    <citation type="submission" date="2021-04" db="EMBL/GenBank/DDBJ databases">
        <title>The genome sequence of Ideonella sp. 4Y11.</title>
        <authorList>
            <person name="Liu Y."/>
        </authorList>
    </citation>
    <scope>NUCLEOTIDE SEQUENCE</scope>
    <source>
        <strain evidence="3">4Y11</strain>
    </source>
</reference>
<dbReference type="Gene3D" id="3.90.10.10">
    <property type="entry name" value="Cytochrome C3"/>
    <property type="match status" value="7"/>
</dbReference>
<feature type="signal peptide" evidence="2">
    <location>
        <begin position="1"/>
        <end position="30"/>
    </location>
</feature>
<dbReference type="AlphaFoldDB" id="A0A940YF38"/>
<evidence type="ECO:0000313" key="3">
    <source>
        <dbReference type="EMBL" id="MBQ0957587.1"/>
    </source>
</evidence>
<evidence type="ECO:0000256" key="1">
    <source>
        <dbReference type="ARBA" id="ARBA00022729"/>
    </source>
</evidence>
<dbReference type="Proteomes" id="UP000678374">
    <property type="component" value="Unassembled WGS sequence"/>
</dbReference>
<dbReference type="InterPro" id="IPR051829">
    <property type="entry name" value="Multiheme_Cytochr_ET"/>
</dbReference>
<sequence length="619" mass="69292">MLRCLSRPTLRLWRLLASLATLWLALLAPAAAQSLESALSPGVLNQAHAKWQDDCASCHVRFDRAAQDRLCADCHKPIGQDLRHKSGFHGRQKPQACRSCHTDHKGREARIVQLDTQAFDHRETDWVLRQAHAKVECAKCHLPGKRWAEAPQDCNACHRKDDVHKGSLGAKCADCHTEKTWKEARFDHATTSFALKGKHADVACADCHPTSGKTVKYAGVPTTCVGCHKADDKHKGRYSEKCESCHGEKSWKTIDFNHDTETRYPLRGKHRAVRCDSCHTGTLYRDKTPSDCLACHRKDDKHQGSLGTECAACHQESDWKQTGRFDHDRARFPLLGKHADAKCEACHKPGPKGTPVYRDAPRTCIGCHRNDDKHAGNVGEACAACHGERSWKIPRFDHEVTRFALRGGHAAAKVKCSDCHQDLKHYRDTPRDCIGCHRKDDKHESQLGQKCESCHNDRRWKDAPYDHKLSRFPLLGAHVKVECSACHKTLRYRDAPRDCLGCHRADDRHKGAQGSACESCHNARHWTLAQFDHSRQTRYPLTGKHQPLTCEACHRAPAPAGRKTAPLGDSCQSCHRGDDVHDGGFGLRCETCHQTSGWRELLARRPTPPSPSPASGVPR</sequence>
<feature type="chain" id="PRO_5036681599" evidence="2">
    <location>
        <begin position="31"/>
        <end position="619"/>
    </location>
</feature>
<dbReference type="CDD" id="cd08168">
    <property type="entry name" value="Cytochrom_C3"/>
    <property type="match status" value="1"/>
</dbReference>
<dbReference type="GO" id="GO:0016491">
    <property type="term" value="F:oxidoreductase activity"/>
    <property type="evidence" value="ECO:0007669"/>
    <property type="project" value="TreeGrafter"/>
</dbReference>
<dbReference type="PANTHER" id="PTHR35038">
    <property type="entry name" value="DISSIMILATORY SULFITE REDUCTASE SIRA"/>
    <property type="match status" value="1"/>
</dbReference>
<organism evidence="3 4">
    <name type="scientific">Ideonella aquatica</name>
    <dbReference type="NCBI Taxonomy" id="2824119"/>
    <lineage>
        <taxon>Bacteria</taxon>
        <taxon>Pseudomonadati</taxon>
        <taxon>Pseudomonadota</taxon>
        <taxon>Betaproteobacteria</taxon>
        <taxon>Burkholderiales</taxon>
        <taxon>Sphaerotilaceae</taxon>
        <taxon>Ideonella</taxon>
    </lineage>
</organism>
<dbReference type="RefSeq" id="WP_210799899.1">
    <property type="nucleotide sequence ID" value="NZ_JAGQDE010000001.1"/>
</dbReference>
<accession>A0A940YF38</accession>
<proteinExistence type="predicted"/>
<protein>
    <submittedName>
        <fullName evidence="3">Cytochrome C</fullName>
    </submittedName>
</protein>
<keyword evidence="4" id="KW-1185">Reference proteome</keyword>
<dbReference type="SUPFAM" id="SSF48695">
    <property type="entry name" value="Multiheme cytochromes"/>
    <property type="match status" value="3"/>
</dbReference>
<keyword evidence="1 2" id="KW-0732">Signal</keyword>
<evidence type="ECO:0000313" key="4">
    <source>
        <dbReference type="Proteomes" id="UP000678374"/>
    </source>
</evidence>
<dbReference type="EMBL" id="JAGQDE010000001">
    <property type="protein sequence ID" value="MBQ0957587.1"/>
    <property type="molecule type" value="Genomic_DNA"/>
</dbReference>
<dbReference type="PANTHER" id="PTHR35038:SF6">
    <property type="entry name" value="SURFACE LOCALIZED DECAHEME CYTOCHROME C LIPOPROTEIN"/>
    <property type="match status" value="1"/>
</dbReference>
<comment type="caution">
    <text evidence="3">The sequence shown here is derived from an EMBL/GenBank/DDBJ whole genome shotgun (WGS) entry which is preliminary data.</text>
</comment>
<evidence type="ECO:0000256" key="2">
    <source>
        <dbReference type="SAM" id="SignalP"/>
    </source>
</evidence>